<accession>A0AAT9GPW2</accession>
<dbReference type="SUPFAM" id="SSF89447">
    <property type="entry name" value="AbrB/MazE/MraZ-like"/>
    <property type="match status" value="1"/>
</dbReference>
<reference evidence="2" key="1">
    <citation type="submission" date="2024-03" db="EMBL/GenBank/DDBJ databases">
        <title>Complete genome sequence of Sulfurisphaera javensis strain KD-1.</title>
        <authorList>
            <person name="Sakai H."/>
            <person name="Nur N."/>
            <person name="Suwanto A."/>
            <person name="Kurosawa N."/>
        </authorList>
    </citation>
    <scope>NUCLEOTIDE SEQUENCE</scope>
    <source>
        <strain evidence="2">KD-1</strain>
    </source>
</reference>
<dbReference type="EMBL" id="AP031322">
    <property type="protein sequence ID" value="BFH72942.1"/>
    <property type="molecule type" value="Genomic_DNA"/>
</dbReference>
<dbReference type="AlphaFoldDB" id="A0AAT9GPW2"/>
<gene>
    <name evidence="2" type="ORF">SJAV_08860</name>
</gene>
<dbReference type="NCBIfam" id="TIGR01439">
    <property type="entry name" value="lp_hng_hel_AbrB"/>
    <property type="match status" value="1"/>
</dbReference>
<proteinExistence type="predicted"/>
<dbReference type="PANTHER" id="PTHR34860">
    <property type="entry name" value="REPRESSOR-LIKE PROTEIN SSO7C3"/>
    <property type="match status" value="1"/>
</dbReference>
<dbReference type="GO" id="GO:0003677">
    <property type="term" value="F:DNA binding"/>
    <property type="evidence" value="ECO:0007669"/>
    <property type="project" value="UniProtKB-KW"/>
</dbReference>
<protein>
    <submittedName>
        <fullName evidence="2">AbrB/MazE/SpoVT family DNA-binding domain-containing protein</fullName>
    </submittedName>
</protein>
<organism evidence="2">
    <name type="scientific">Sulfurisphaera javensis</name>
    <dbReference type="NCBI Taxonomy" id="2049879"/>
    <lineage>
        <taxon>Archaea</taxon>
        <taxon>Thermoproteota</taxon>
        <taxon>Thermoprotei</taxon>
        <taxon>Sulfolobales</taxon>
        <taxon>Sulfolobaceae</taxon>
        <taxon>Sulfurisphaera</taxon>
    </lineage>
</organism>
<evidence type="ECO:0000313" key="2">
    <source>
        <dbReference type="EMBL" id="BFH72942.1"/>
    </source>
</evidence>
<dbReference type="Gene3D" id="2.10.260.10">
    <property type="match status" value="1"/>
</dbReference>
<dbReference type="GeneID" id="92353817"/>
<dbReference type="PANTHER" id="PTHR34860:SF7">
    <property type="entry name" value="TRANSCRIPTION REGULATOR, SPOVT_ABRB FAMILY"/>
    <property type="match status" value="1"/>
</dbReference>
<name>A0AAT9GPW2_9CREN</name>
<dbReference type="InterPro" id="IPR052975">
    <property type="entry name" value="Repressor-like_regulatory"/>
</dbReference>
<evidence type="ECO:0000259" key="1">
    <source>
        <dbReference type="SMART" id="SM00966"/>
    </source>
</evidence>
<dbReference type="InterPro" id="IPR007159">
    <property type="entry name" value="SpoVT-AbrB_dom"/>
</dbReference>
<keyword evidence="2" id="KW-0238">DNA-binding</keyword>
<dbReference type="SMART" id="SM00966">
    <property type="entry name" value="SpoVT_AbrB"/>
    <property type="match status" value="1"/>
</dbReference>
<sequence length="82" mass="9528">MEVKVHKKGIIVLPSEVRKKLNIKEGSVLKIEIKDDTIILKKELSLIDAWGIFEGKADVKEALNILEEERRREVEKERKGNY</sequence>
<dbReference type="Pfam" id="PF04014">
    <property type="entry name" value="MazE_antitoxin"/>
    <property type="match status" value="1"/>
</dbReference>
<dbReference type="KEGG" id="sjv:SJAV_08860"/>
<feature type="domain" description="SpoVT-AbrB" evidence="1">
    <location>
        <begin position="3"/>
        <end position="48"/>
    </location>
</feature>
<dbReference type="RefSeq" id="WP_369611128.1">
    <property type="nucleotide sequence ID" value="NZ_AP031322.1"/>
</dbReference>
<dbReference type="InterPro" id="IPR037914">
    <property type="entry name" value="SpoVT-AbrB_sf"/>
</dbReference>